<dbReference type="Proteomes" id="UP000737113">
    <property type="component" value="Unassembled WGS sequence"/>
</dbReference>
<gene>
    <name evidence="2" type="ORF">HC757_07465</name>
</gene>
<sequence length="160" mass="17113">MKLAIAVGGALLTLCASLPLELQAHGAESHGQDKALFSGLETQAAKAVQQFHSALASGDAAAARALLADDVMIFEGKGVERSAEEYAKHHMLADIQFLASAPSKTLEHKVTVMGDTAISLARSENHGEYKGKQVDSESLETLVLRRTDAGWKIVHIHWSN</sequence>
<dbReference type="SUPFAM" id="SSF54427">
    <property type="entry name" value="NTF2-like"/>
    <property type="match status" value="1"/>
</dbReference>
<dbReference type="Gene3D" id="3.10.450.50">
    <property type="match status" value="1"/>
</dbReference>
<evidence type="ECO:0000259" key="1">
    <source>
        <dbReference type="Pfam" id="PF14534"/>
    </source>
</evidence>
<feature type="domain" description="DUF4440" evidence="1">
    <location>
        <begin position="46"/>
        <end position="153"/>
    </location>
</feature>
<proteinExistence type="predicted"/>
<dbReference type="EMBL" id="JAAXYH010000004">
    <property type="protein sequence ID" value="NMH65009.1"/>
    <property type="molecule type" value="Genomic_DNA"/>
</dbReference>
<dbReference type="RefSeq" id="WP_169563701.1">
    <property type="nucleotide sequence ID" value="NZ_JAAXYH010000004.1"/>
</dbReference>
<dbReference type="Pfam" id="PF14534">
    <property type="entry name" value="DUF4440"/>
    <property type="match status" value="1"/>
</dbReference>
<protein>
    <submittedName>
        <fullName evidence="2">Nuclear transport factor 2 family protein</fullName>
    </submittedName>
</protein>
<keyword evidence="3" id="KW-1185">Reference proteome</keyword>
<evidence type="ECO:0000313" key="2">
    <source>
        <dbReference type="EMBL" id="NMH65009.1"/>
    </source>
</evidence>
<accession>A0A972G0N3</accession>
<dbReference type="InterPro" id="IPR027843">
    <property type="entry name" value="DUF4440"/>
</dbReference>
<comment type="caution">
    <text evidence="2">The sequence shown here is derived from an EMBL/GenBank/DDBJ whole genome shotgun (WGS) entry which is preliminary data.</text>
</comment>
<dbReference type="AlphaFoldDB" id="A0A972G0N3"/>
<dbReference type="InterPro" id="IPR032710">
    <property type="entry name" value="NTF2-like_dom_sf"/>
</dbReference>
<reference evidence="2" key="1">
    <citation type="submission" date="2020-04" db="EMBL/GenBank/DDBJ databases">
        <title>Description of Shewanella salipaludis sp. nov., isolated from a salt marsh.</title>
        <authorList>
            <person name="Park S."/>
            <person name="Yoon J.-H."/>
        </authorList>
    </citation>
    <scope>NUCLEOTIDE SEQUENCE</scope>
    <source>
        <strain evidence="2">SHSM-M6</strain>
    </source>
</reference>
<organism evidence="2 3">
    <name type="scientific">Shewanella salipaludis</name>
    <dbReference type="NCBI Taxonomy" id="2723052"/>
    <lineage>
        <taxon>Bacteria</taxon>
        <taxon>Pseudomonadati</taxon>
        <taxon>Pseudomonadota</taxon>
        <taxon>Gammaproteobacteria</taxon>
        <taxon>Alteromonadales</taxon>
        <taxon>Shewanellaceae</taxon>
        <taxon>Shewanella</taxon>
    </lineage>
</organism>
<evidence type="ECO:0000313" key="3">
    <source>
        <dbReference type="Proteomes" id="UP000737113"/>
    </source>
</evidence>
<name>A0A972G0N3_9GAMM</name>